<accession>A0ACC3TKM4</accession>
<comment type="caution">
    <text evidence="1">The sequence shown here is derived from an EMBL/GenBank/DDBJ whole genome shotgun (WGS) entry which is preliminary data.</text>
</comment>
<organism evidence="1 2">
    <name type="scientific">Lipomyces orientalis</name>
    <dbReference type="NCBI Taxonomy" id="1233043"/>
    <lineage>
        <taxon>Eukaryota</taxon>
        <taxon>Fungi</taxon>
        <taxon>Dikarya</taxon>
        <taxon>Ascomycota</taxon>
        <taxon>Saccharomycotina</taxon>
        <taxon>Lipomycetes</taxon>
        <taxon>Lipomycetales</taxon>
        <taxon>Lipomycetaceae</taxon>
        <taxon>Lipomyces</taxon>
    </lineage>
</organism>
<name>A0ACC3TKM4_9ASCO</name>
<reference evidence="2" key="1">
    <citation type="journal article" date="2024" name="Front. Bioeng. Biotechnol.">
        <title>Genome-scale model development and genomic sequencing of the oleaginous clade Lipomyces.</title>
        <authorList>
            <person name="Czajka J.J."/>
            <person name="Han Y."/>
            <person name="Kim J."/>
            <person name="Mondo S.J."/>
            <person name="Hofstad B.A."/>
            <person name="Robles A."/>
            <person name="Haridas S."/>
            <person name="Riley R."/>
            <person name="LaButti K."/>
            <person name="Pangilinan J."/>
            <person name="Andreopoulos W."/>
            <person name="Lipzen A."/>
            <person name="Yan J."/>
            <person name="Wang M."/>
            <person name="Ng V."/>
            <person name="Grigoriev I.V."/>
            <person name="Spatafora J.W."/>
            <person name="Magnuson J.K."/>
            <person name="Baker S.E."/>
            <person name="Pomraning K.R."/>
        </authorList>
    </citation>
    <scope>NUCLEOTIDE SEQUENCE [LARGE SCALE GENOMIC DNA]</scope>
    <source>
        <strain evidence="2">CBS 10300</strain>
    </source>
</reference>
<evidence type="ECO:0000313" key="2">
    <source>
        <dbReference type="Proteomes" id="UP001489719"/>
    </source>
</evidence>
<keyword evidence="2" id="KW-1185">Reference proteome</keyword>
<sequence length="476" mass="52175">MPRTPSPSPKTKLPLVNTAIPTPALVNTERPALTASTNSTGPGAEYVSFQDNTPPPRTPVAKRRRSILFAMTSGNENVEAAVALGNDVDTEDSKQMTKNRRKWRLGLFFLLIVVFLWVLSSFMVNSIFETDIYRKPYLVTYLCTASFSLYLIRPLMDGSITLRRRGFKSLDAYDRDNSPESVSLASDTEDSRSSAEVADRVTADLEAAARSGLTIHETSMLSLQFCVLWFAANWLANACLSYTSVASGTILACTSSFFTLLIGSLFGVEKFTQRKLFAIAASLAGIILISTQDSADDDENNNLTAGSIVVGDLMSLGSAAIYGLYTSLLKLRIGDESRINMQIFFGFVGIWNTIILWPVLVVLHFTGAERLEMPPTPYVWLILFLNCLATLGSDYLWIVTILLTSPLVVTMGLSGTIPLAVVGDIIFNHVHVSLWYLVGAILVGSAFFVINRDEEREHHVIPDDAGAEDAQEITVS</sequence>
<evidence type="ECO:0000313" key="1">
    <source>
        <dbReference type="EMBL" id="KAK9321427.1"/>
    </source>
</evidence>
<dbReference type="EMBL" id="MU970098">
    <property type="protein sequence ID" value="KAK9321427.1"/>
    <property type="molecule type" value="Genomic_DNA"/>
</dbReference>
<dbReference type="Proteomes" id="UP001489719">
    <property type="component" value="Unassembled WGS sequence"/>
</dbReference>
<protein>
    <submittedName>
        <fullName evidence="1">Uncharacterized protein</fullName>
    </submittedName>
</protein>
<gene>
    <name evidence="1" type="ORF">V1517DRAFT_326330</name>
</gene>
<proteinExistence type="predicted"/>